<sequence>VSAPCSGPEMPVAAGEAQQGEGIRLALAADSIHFDDGSLTGRASWPQSVRGRPLLLMAQSDAEAAGLGDAQTAVIEGPGGTATVEVAVSRERRAGQARASAAFAEVRNVFGWTWDGARPGEPVCVTVRKA</sequence>
<evidence type="ECO:0008006" key="2">
    <source>
        <dbReference type="Google" id="ProtNLM"/>
    </source>
</evidence>
<dbReference type="SUPFAM" id="SSF50692">
    <property type="entry name" value="ADC-like"/>
    <property type="match status" value="1"/>
</dbReference>
<dbReference type="EMBL" id="BARS01056362">
    <property type="protein sequence ID" value="GAG42551.1"/>
    <property type="molecule type" value="Genomic_DNA"/>
</dbReference>
<organism evidence="1">
    <name type="scientific">marine sediment metagenome</name>
    <dbReference type="NCBI Taxonomy" id="412755"/>
    <lineage>
        <taxon>unclassified sequences</taxon>
        <taxon>metagenomes</taxon>
        <taxon>ecological metagenomes</taxon>
    </lineage>
</organism>
<comment type="caution">
    <text evidence="1">The sequence shown here is derived from an EMBL/GenBank/DDBJ whole genome shotgun (WGS) entry which is preliminary data.</text>
</comment>
<gene>
    <name evidence="1" type="ORF">S01H1_83027</name>
</gene>
<dbReference type="InterPro" id="IPR009010">
    <property type="entry name" value="Asp_de-COase-like_dom_sf"/>
</dbReference>
<feature type="non-terminal residue" evidence="1">
    <location>
        <position position="1"/>
    </location>
</feature>
<proteinExistence type="predicted"/>
<protein>
    <recommendedName>
        <fullName evidence="2">Molybdopterin dinucleotide-binding domain-containing protein</fullName>
    </recommendedName>
</protein>
<name>X0Z1N7_9ZZZZ</name>
<evidence type="ECO:0000313" key="1">
    <source>
        <dbReference type="EMBL" id="GAG42551.1"/>
    </source>
</evidence>
<dbReference type="AlphaFoldDB" id="X0Z1N7"/>
<reference evidence="1" key="1">
    <citation type="journal article" date="2014" name="Front. Microbiol.">
        <title>High frequency of phylogenetically diverse reductive dehalogenase-homologous genes in deep subseafloor sedimentary metagenomes.</title>
        <authorList>
            <person name="Kawai M."/>
            <person name="Futagami T."/>
            <person name="Toyoda A."/>
            <person name="Takaki Y."/>
            <person name="Nishi S."/>
            <person name="Hori S."/>
            <person name="Arai W."/>
            <person name="Tsubouchi T."/>
            <person name="Morono Y."/>
            <person name="Uchiyama I."/>
            <person name="Ito T."/>
            <person name="Fujiyama A."/>
            <person name="Inagaki F."/>
            <person name="Takami H."/>
        </authorList>
    </citation>
    <scope>NUCLEOTIDE SEQUENCE</scope>
    <source>
        <strain evidence="1">Expedition CK06-06</strain>
    </source>
</reference>
<accession>X0Z1N7</accession>
<dbReference type="Gene3D" id="2.40.40.20">
    <property type="match status" value="1"/>
</dbReference>